<dbReference type="AlphaFoldDB" id="A0A229RX60"/>
<dbReference type="EMBL" id="NMQU01000036">
    <property type="protein sequence ID" value="OXM50964.1"/>
    <property type="molecule type" value="Genomic_DNA"/>
</dbReference>
<dbReference type="Proteomes" id="UP000215563">
    <property type="component" value="Unassembled WGS sequence"/>
</dbReference>
<reference evidence="1 2" key="1">
    <citation type="submission" date="2017-07" db="EMBL/GenBank/DDBJ databases">
        <title>Amycolatopsis alba DSM 44262 Genome sequencing and assembly.</title>
        <authorList>
            <person name="Kaur N."/>
            <person name="Mayilraj S."/>
        </authorList>
    </citation>
    <scope>NUCLEOTIDE SEQUENCE [LARGE SCALE GENOMIC DNA]</scope>
    <source>
        <strain evidence="1 2">DSM 44262</strain>
    </source>
</reference>
<sequence>MASSWVTLAAALIAAAAAVFNVMVAKRGASNVELQKWRRQQVGELGARVITTVHAVVDTWQAIACGRVIMNEVSGETRERAHGEVRELTVKFYELMDTIDLAVAELDMLAGRDVVSYGSHLLSVLDEWRQFVRQDREPEGSNRMWSERENMALEIHAALFELVNAMRLDLGIGRRPAFAVRPECRAQVRVDE</sequence>
<dbReference type="RefSeq" id="WP_020632443.1">
    <property type="nucleotide sequence ID" value="NZ_KB913032.1"/>
</dbReference>
<gene>
    <name evidence="1" type="ORF">CFP75_14810</name>
</gene>
<accession>A0A229RX60</accession>
<organism evidence="1 2">
    <name type="scientific">Amycolatopsis alba DSM 44262</name>
    <dbReference type="NCBI Taxonomy" id="1125972"/>
    <lineage>
        <taxon>Bacteria</taxon>
        <taxon>Bacillati</taxon>
        <taxon>Actinomycetota</taxon>
        <taxon>Actinomycetes</taxon>
        <taxon>Pseudonocardiales</taxon>
        <taxon>Pseudonocardiaceae</taxon>
        <taxon>Amycolatopsis</taxon>
    </lineage>
</organism>
<comment type="caution">
    <text evidence="1">The sequence shown here is derived from an EMBL/GenBank/DDBJ whole genome shotgun (WGS) entry which is preliminary data.</text>
</comment>
<evidence type="ECO:0000313" key="2">
    <source>
        <dbReference type="Proteomes" id="UP000215563"/>
    </source>
</evidence>
<name>A0A229RX60_AMYAL</name>
<protein>
    <submittedName>
        <fullName evidence="1">Uncharacterized protein</fullName>
    </submittedName>
</protein>
<evidence type="ECO:0000313" key="1">
    <source>
        <dbReference type="EMBL" id="OXM50964.1"/>
    </source>
</evidence>
<proteinExistence type="predicted"/>
<keyword evidence="2" id="KW-1185">Reference proteome</keyword>